<dbReference type="OMA" id="CADAPWD"/>
<evidence type="ECO:0000256" key="1">
    <source>
        <dbReference type="SAM" id="Phobius"/>
    </source>
</evidence>
<evidence type="ECO:0000256" key="2">
    <source>
        <dbReference type="SAM" id="SignalP"/>
    </source>
</evidence>
<gene>
    <name evidence="3" type="ORF">M427DRAFT_69753</name>
</gene>
<organism evidence="3 4">
    <name type="scientific">Gonapodya prolifera (strain JEL478)</name>
    <name type="common">Monoblepharis prolifera</name>
    <dbReference type="NCBI Taxonomy" id="1344416"/>
    <lineage>
        <taxon>Eukaryota</taxon>
        <taxon>Fungi</taxon>
        <taxon>Fungi incertae sedis</taxon>
        <taxon>Chytridiomycota</taxon>
        <taxon>Chytridiomycota incertae sedis</taxon>
        <taxon>Monoblepharidomycetes</taxon>
        <taxon>Monoblepharidales</taxon>
        <taxon>Gonapodyaceae</taxon>
        <taxon>Gonapodya</taxon>
    </lineage>
</organism>
<keyword evidence="2" id="KW-0732">Signal</keyword>
<dbReference type="PANTHER" id="PTHR38360:SF1">
    <property type="entry name" value="F12P19.7"/>
    <property type="match status" value="1"/>
</dbReference>
<dbReference type="AlphaFoldDB" id="A0A139AGG9"/>
<dbReference type="EMBL" id="KQ965759">
    <property type="protein sequence ID" value="KXS15850.1"/>
    <property type="molecule type" value="Genomic_DNA"/>
</dbReference>
<protein>
    <recommendedName>
        <fullName evidence="5">Periplasmic binding protein-like II</fullName>
    </recommendedName>
</protein>
<keyword evidence="1" id="KW-0812">Transmembrane</keyword>
<dbReference type="PANTHER" id="PTHR38360">
    <property type="entry name" value="OS03G0120000 PROTEIN"/>
    <property type="match status" value="1"/>
</dbReference>
<reference evidence="3 4" key="1">
    <citation type="journal article" date="2015" name="Genome Biol. Evol.">
        <title>Phylogenomic analyses indicate that early fungi evolved digesting cell walls of algal ancestors of land plants.</title>
        <authorList>
            <person name="Chang Y."/>
            <person name="Wang S."/>
            <person name="Sekimoto S."/>
            <person name="Aerts A.L."/>
            <person name="Choi C."/>
            <person name="Clum A."/>
            <person name="LaButti K.M."/>
            <person name="Lindquist E.A."/>
            <person name="Yee Ngan C."/>
            <person name="Ohm R.A."/>
            <person name="Salamov A.A."/>
            <person name="Grigoriev I.V."/>
            <person name="Spatafora J.W."/>
            <person name="Berbee M.L."/>
        </authorList>
    </citation>
    <scope>NUCLEOTIDE SEQUENCE [LARGE SCALE GENOMIC DNA]</scope>
    <source>
        <strain evidence="3 4">JEL478</strain>
    </source>
</reference>
<feature type="chain" id="PRO_5007296181" description="Periplasmic binding protein-like II" evidence="2">
    <location>
        <begin position="29"/>
        <end position="559"/>
    </location>
</feature>
<dbReference type="OrthoDB" id="2130912at2759"/>
<evidence type="ECO:0008006" key="5">
    <source>
        <dbReference type="Google" id="ProtNLM"/>
    </source>
</evidence>
<dbReference type="STRING" id="1344416.A0A139AGG9"/>
<dbReference type="Proteomes" id="UP000070544">
    <property type="component" value="Unassembled WGS sequence"/>
</dbReference>
<sequence length="559" mass="60790">MRTERQRHSTRIAAAAVLVALLVTLVSSTATLVKPPCPVKSYDPNQDYFLNKTMPLSSSYWTIQYYKNYKVLKNTAANQTYVLYMCNTPVPNVTLYPGAGLFEIPSFLIGTSSRTIPRYLERLGLREQIHHVPDLDLITSPCLLELANEGFTTGLPAGWTTAGVDVVFGRDPNAPKETSAVLPTGSVMVSAVVEDNLLAKFEWIKFISAWFNLESLASQMFSDVVNTYTCNWVTLDEVTTNFTAIRRPVVAWVGPVGDGTFVTSNYTYKSKVITDSGGKPIVFPNPVNLSTVQAQLLQADVLIDESTSLKSLSEIAFSYGLDASQANATFWEYGKTYPFLYNRRVYQVDKVLSIKGQTDDFDQSFWAMPDYVQEDLMNILFPYINPAWILIWLRNVTAAGKDVVYVSSTQCPEGNASSPFASTYYGSRPACHTPTLSALQANNAAMVRGQSDVSVSSAAPSSSSGGGGGFNFTALIAALATIVALGVITGAAFRFVRQQNRDRSYLEKRGINLGPIAISEGPGGAAFTVEAHPVAPVSGGAWTKMEDEADVTDQRSGGV</sequence>
<feature type="signal peptide" evidence="2">
    <location>
        <begin position="1"/>
        <end position="28"/>
    </location>
</feature>
<evidence type="ECO:0000313" key="3">
    <source>
        <dbReference type="EMBL" id="KXS15850.1"/>
    </source>
</evidence>
<feature type="transmembrane region" description="Helical" evidence="1">
    <location>
        <begin position="472"/>
        <end position="496"/>
    </location>
</feature>
<name>A0A139AGG9_GONPJ</name>
<proteinExistence type="predicted"/>
<evidence type="ECO:0000313" key="4">
    <source>
        <dbReference type="Proteomes" id="UP000070544"/>
    </source>
</evidence>
<keyword evidence="1" id="KW-1133">Transmembrane helix</keyword>
<accession>A0A139AGG9</accession>
<keyword evidence="4" id="KW-1185">Reference proteome</keyword>
<keyword evidence="1" id="KW-0472">Membrane</keyword>